<feature type="region of interest" description="Disordered" evidence="1">
    <location>
        <begin position="1"/>
        <end position="64"/>
    </location>
</feature>
<comment type="caution">
    <text evidence="2">The sequence shown here is derived from an EMBL/GenBank/DDBJ whole genome shotgun (WGS) entry which is preliminary data.</text>
</comment>
<protein>
    <submittedName>
        <fullName evidence="2">Uncharacterized protein</fullName>
    </submittedName>
</protein>
<dbReference type="AlphaFoldDB" id="A0A448WV88"/>
<organism evidence="2 3">
    <name type="scientific">Protopolystoma xenopodis</name>
    <dbReference type="NCBI Taxonomy" id="117903"/>
    <lineage>
        <taxon>Eukaryota</taxon>
        <taxon>Metazoa</taxon>
        <taxon>Spiralia</taxon>
        <taxon>Lophotrochozoa</taxon>
        <taxon>Platyhelminthes</taxon>
        <taxon>Monogenea</taxon>
        <taxon>Polyopisthocotylea</taxon>
        <taxon>Polystomatidea</taxon>
        <taxon>Polystomatidae</taxon>
        <taxon>Protopolystoma</taxon>
    </lineage>
</organism>
<dbReference type="Proteomes" id="UP000784294">
    <property type="component" value="Unassembled WGS sequence"/>
</dbReference>
<feature type="compositionally biased region" description="Polar residues" evidence="1">
    <location>
        <begin position="9"/>
        <end position="33"/>
    </location>
</feature>
<name>A0A448WV88_9PLAT</name>
<reference evidence="2" key="1">
    <citation type="submission" date="2018-11" db="EMBL/GenBank/DDBJ databases">
        <authorList>
            <consortium name="Pathogen Informatics"/>
        </authorList>
    </citation>
    <scope>NUCLEOTIDE SEQUENCE</scope>
</reference>
<dbReference type="EMBL" id="CAAALY010049036">
    <property type="protein sequence ID" value="VEL21002.1"/>
    <property type="molecule type" value="Genomic_DNA"/>
</dbReference>
<gene>
    <name evidence="2" type="ORF">PXEA_LOCUS14442</name>
</gene>
<evidence type="ECO:0000313" key="2">
    <source>
        <dbReference type="EMBL" id="VEL21002.1"/>
    </source>
</evidence>
<keyword evidence="3" id="KW-1185">Reference proteome</keyword>
<evidence type="ECO:0000313" key="3">
    <source>
        <dbReference type="Proteomes" id="UP000784294"/>
    </source>
</evidence>
<sequence>MEFSVPYCKTNTRWSPSSCKSDQTQRPNDTVATTARPGAARSFVPGQSGRVDGRSSGASMGGEKVQTEHGVTARVSSGAGSALASSAVTGAKAGLPGASKPADVEIDDFILSGIMDLGGSRGDGRGNEANEMGAGASGAGRYGHQSTGQTEERDQLVENMRRSSKKFGSLAGGTEIEVKRSRIFVAQYRHYS</sequence>
<accession>A0A448WV88</accession>
<feature type="region of interest" description="Disordered" evidence="1">
    <location>
        <begin position="129"/>
        <end position="153"/>
    </location>
</feature>
<proteinExistence type="predicted"/>
<evidence type="ECO:0000256" key="1">
    <source>
        <dbReference type="SAM" id="MobiDB-lite"/>
    </source>
</evidence>